<keyword evidence="2" id="KW-1185">Reference proteome</keyword>
<dbReference type="RefSeq" id="WP_006308573.1">
    <property type="nucleotide sequence ID" value="NZ_JH601133.1"/>
</dbReference>
<name>H3NHL1_9LACT</name>
<evidence type="ECO:0000313" key="2">
    <source>
        <dbReference type="Proteomes" id="UP000006190"/>
    </source>
</evidence>
<gene>
    <name evidence="1" type="ORF">HMPREF9708_00546</name>
</gene>
<dbReference type="OrthoDB" id="2139374at2"/>
<evidence type="ECO:0000313" key="1">
    <source>
        <dbReference type="EMBL" id="EHR37917.1"/>
    </source>
</evidence>
<dbReference type="Proteomes" id="UP000006190">
    <property type="component" value="Unassembled WGS sequence"/>
</dbReference>
<dbReference type="PATRIC" id="fig|883113.3.peg.548"/>
<comment type="caution">
    <text evidence="1">The sequence shown here is derived from an EMBL/GenBank/DDBJ whole genome shotgun (WGS) entry which is preliminary data.</text>
</comment>
<organism evidence="1 2">
    <name type="scientific">Facklamia languida CCUG 37842</name>
    <dbReference type="NCBI Taxonomy" id="883113"/>
    <lineage>
        <taxon>Bacteria</taxon>
        <taxon>Bacillati</taxon>
        <taxon>Bacillota</taxon>
        <taxon>Bacilli</taxon>
        <taxon>Lactobacillales</taxon>
        <taxon>Aerococcaceae</taxon>
        <taxon>Facklamia</taxon>
    </lineage>
</organism>
<dbReference type="EMBL" id="AGEG01000003">
    <property type="protein sequence ID" value="EHR37917.1"/>
    <property type="molecule type" value="Genomic_DNA"/>
</dbReference>
<accession>H3NHL1</accession>
<protein>
    <submittedName>
        <fullName evidence="1">Uncharacterized protein</fullName>
    </submittedName>
</protein>
<proteinExistence type="predicted"/>
<dbReference type="AlphaFoldDB" id="H3NHL1"/>
<dbReference type="HOGENOM" id="CLU_862622_0_0_9"/>
<reference evidence="1 2" key="1">
    <citation type="submission" date="2012-01" db="EMBL/GenBank/DDBJ databases">
        <title>The Genome Sequence of Facklamia languida CCUG 37842.</title>
        <authorList>
            <consortium name="The Broad Institute Genome Sequencing Platform"/>
            <person name="Earl A."/>
            <person name="Ward D."/>
            <person name="Feldgarden M."/>
            <person name="Gevers D."/>
            <person name="Huys G."/>
            <person name="Young S.K."/>
            <person name="Zeng Q."/>
            <person name="Gargeya S."/>
            <person name="Fitzgerald M."/>
            <person name="Haas B."/>
            <person name="Abouelleil A."/>
            <person name="Alvarado L."/>
            <person name="Arachchi H.M."/>
            <person name="Berlin A."/>
            <person name="Chapman S.B."/>
            <person name="Gearin G."/>
            <person name="Goldberg J."/>
            <person name="Griggs A."/>
            <person name="Gujja S."/>
            <person name="Hansen M."/>
            <person name="Heiman D."/>
            <person name="Howarth C."/>
            <person name="Larimer J."/>
            <person name="Lui A."/>
            <person name="MacDonald P.J.P."/>
            <person name="McCowen C."/>
            <person name="Montmayeur A."/>
            <person name="Murphy C."/>
            <person name="Neiman D."/>
            <person name="Pearson M."/>
            <person name="Priest M."/>
            <person name="Roberts A."/>
            <person name="Saif S."/>
            <person name="Shea T."/>
            <person name="Sisk P."/>
            <person name="Stolte C."/>
            <person name="Sykes S."/>
            <person name="Wortman J."/>
            <person name="Nusbaum C."/>
            <person name="Birren B."/>
        </authorList>
    </citation>
    <scope>NUCLEOTIDE SEQUENCE [LARGE SCALE GENOMIC DNA]</scope>
    <source>
        <strain evidence="1 2">CCUG 37842</strain>
    </source>
</reference>
<sequence>MKKRNYKKWVTVFFATILLLIITRPLSVEASASKAWQTLTHLTAESDKGINQVEGEVVFDLQGDGQPLELGKLTLQAYLVENPVSFQIFYNLQTPLMQGETLGFEVYGKEGYSYRYSTALGEWQVTPWQKDQVDLLDLAPASSSSASDLMASPLSEDLKAFIDDYFELETTETNYVFKLKQDIDGRAFFEALNQFIDFNQMIDDSVAATQQQADQLGIEMDEEYGPLMKEVLKPESFAAFFDHQPTFRVSFQRTNGLIHQLHFSVKQAEKLLESSHPIQSQKGSTRPLGIQVDLTFERNDQLPPVEIPAEALDLQEVEDQDQ</sequence>
<dbReference type="STRING" id="883113.HMPREF9708_00546"/>